<evidence type="ECO:0000313" key="3">
    <source>
        <dbReference type="Proteomes" id="UP000076738"/>
    </source>
</evidence>
<accession>A0A167PEI2</accession>
<feature type="compositionally biased region" description="Basic and acidic residues" evidence="1">
    <location>
        <begin position="26"/>
        <end position="38"/>
    </location>
</feature>
<feature type="region of interest" description="Disordered" evidence="1">
    <location>
        <begin position="314"/>
        <end position="334"/>
    </location>
</feature>
<evidence type="ECO:0000256" key="1">
    <source>
        <dbReference type="SAM" id="MobiDB-lite"/>
    </source>
</evidence>
<feature type="compositionally biased region" description="Polar residues" evidence="1">
    <location>
        <begin position="321"/>
        <end position="330"/>
    </location>
</feature>
<reference evidence="2 3" key="1">
    <citation type="journal article" date="2016" name="Mol. Biol. Evol.">
        <title>Comparative Genomics of Early-Diverging Mushroom-Forming Fungi Provides Insights into the Origins of Lignocellulose Decay Capabilities.</title>
        <authorList>
            <person name="Nagy L.G."/>
            <person name="Riley R."/>
            <person name="Tritt A."/>
            <person name="Adam C."/>
            <person name="Daum C."/>
            <person name="Floudas D."/>
            <person name="Sun H."/>
            <person name="Yadav J.S."/>
            <person name="Pangilinan J."/>
            <person name="Larsson K.H."/>
            <person name="Matsuura K."/>
            <person name="Barry K."/>
            <person name="Labutti K."/>
            <person name="Kuo R."/>
            <person name="Ohm R.A."/>
            <person name="Bhattacharya S.S."/>
            <person name="Shirouzu T."/>
            <person name="Yoshinaga Y."/>
            <person name="Martin F.M."/>
            <person name="Grigoriev I.V."/>
            <person name="Hibbett D.S."/>
        </authorList>
    </citation>
    <scope>NUCLEOTIDE SEQUENCE [LARGE SCALE GENOMIC DNA]</scope>
    <source>
        <strain evidence="2 3">TUFC12733</strain>
    </source>
</reference>
<sequence>MVKVSMVKARRESRMRHRKNRMSRLMGDEAIVRVPSDHKLRRTRRSHAGQSSSPPDGPHTPESLPPPQARLATLDDISKWITPRGPFEEPTDASRVSQSAKDAVSKLNSGRCILSNEKKYEIAHMLPKASWGQDYALATYQHVLQVNLDHRTRVNLFPLNAAYHKLFDDDKSIAIVPTRATLDKIEKRLGATPPCTFYDIFDVRNENNEPEEFELVTLSGVDHVIYRRNWTQRSVRVFQRYKPYNDRLSSLADAKFKAFPQLHLSIHPLIAALSAFFKLNYHQESLNMVQKALHDRLYNLLWETAAKRLVPDRHGRYPHPGSQSPATFQSPPAPNRSIMAQYVTANQGTPTPDIGGTALPQGEEATGPLPRRNPRRSTVAPPNVVQRDVPLDQHARIIKWMDQQPSDLTADVEEHPLRPSTNPPTTLKGMAEYASMLVNSWDGSRSDFSLSDAGDEDGQKAWVDPVDFRSYRDRTIHSAKPRTRMSRTLGSKKTISARTEIAPLRSAKSMTRMSRMLRSKGTISART</sequence>
<gene>
    <name evidence="2" type="ORF">CALVIDRAFT_596349</name>
</gene>
<evidence type="ECO:0000313" key="2">
    <source>
        <dbReference type="EMBL" id="KZO98703.1"/>
    </source>
</evidence>
<dbReference type="Proteomes" id="UP000076738">
    <property type="component" value="Unassembled WGS sequence"/>
</dbReference>
<dbReference type="EMBL" id="KV417274">
    <property type="protein sequence ID" value="KZO98703.1"/>
    <property type="molecule type" value="Genomic_DNA"/>
</dbReference>
<feature type="region of interest" description="Disordered" evidence="1">
    <location>
        <begin position="1"/>
        <end position="69"/>
    </location>
</feature>
<proteinExistence type="predicted"/>
<protein>
    <submittedName>
        <fullName evidence="2">Uncharacterized protein</fullName>
    </submittedName>
</protein>
<name>A0A167PEI2_CALVF</name>
<feature type="compositionally biased region" description="Pro residues" evidence="1">
    <location>
        <begin position="55"/>
        <end position="68"/>
    </location>
</feature>
<keyword evidence="3" id="KW-1185">Reference proteome</keyword>
<feature type="region of interest" description="Disordered" evidence="1">
    <location>
        <begin position="346"/>
        <end position="381"/>
    </location>
</feature>
<feature type="compositionally biased region" description="Basic residues" evidence="1">
    <location>
        <begin position="11"/>
        <end position="22"/>
    </location>
</feature>
<dbReference type="AlphaFoldDB" id="A0A167PEI2"/>
<organism evidence="2 3">
    <name type="scientific">Calocera viscosa (strain TUFC12733)</name>
    <dbReference type="NCBI Taxonomy" id="1330018"/>
    <lineage>
        <taxon>Eukaryota</taxon>
        <taxon>Fungi</taxon>
        <taxon>Dikarya</taxon>
        <taxon>Basidiomycota</taxon>
        <taxon>Agaricomycotina</taxon>
        <taxon>Dacrymycetes</taxon>
        <taxon>Dacrymycetales</taxon>
        <taxon>Dacrymycetaceae</taxon>
        <taxon>Calocera</taxon>
    </lineage>
</organism>